<sequence length="319" mass="38143">MQRDFRYLRDKYGDAGARDIFEKICIQLYQTKFEQAYPIDVHLGDGGIDIYIGNFEDQIDVYQCKYFLDGIGVYQQNQIRKSFNTAAESTKYKLKDWYLCVPCVLNIDETKWWYQWKTKMKNQYGINIILRDGSYLLNDLKKYNLYNNNFDNDIALMLEEIREFLFNSKRYYEEQIYELEDLDDMNYDDCIFVKKLQSAQIYDNKMAKQEFFNAEIIKSSIESKDNDEGTKMYKNLRTKILSIWNSQYIKYKDEVDGKSLLSDVYQRIEDLDTTTLKAREDISLIAKKGILHQLSDECKVGWVKNYSERLEQYIKGEEK</sequence>
<evidence type="ECO:0000313" key="1">
    <source>
        <dbReference type="EMBL" id="GLC31150.1"/>
    </source>
</evidence>
<dbReference type="EMBL" id="BRXR01000001">
    <property type="protein sequence ID" value="GLC31150.1"/>
    <property type="molecule type" value="Genomic_DNA"/>
</dbReference>
<reference evidence="1 2" key="1">
    <citation type="journal article" date="2024" name="Int. J. Syst. Evol. Microbiol.">
        <title>Clostridium omnivorum sp. nov., isolated from anoxic soil under the treatment of reductive soil disinfestation.</title>
        <authorList>
            <person name="Ueki A."/>
            <person name="Tonouchi A."/>
            <person name="Kaku N."/>
            <person name="Honma S."/>
            <person name="Ueki K."/>
        </authorList>
    </citation>
    <scope>NUCLEOTIDE SEQUENCE [LARGE SCALE GENOMIC DNA]</scope>
    <source>
        <strain evidence="1 2">E14</strain>
    </source>
</reference>
<organism evidence="1 2">
    <name type="scientific">Clostridium omnivorum</name>
    <dbReference type="NCBI Taxonomy" id="1604902"/>
    <lineage>
        <taxon>Bacteria</taxon>
        <taxon>Bacillati</taxon>
        <taxon>Bacillota</taxon>
        <taxon>Clostridia</taxon>
        <taxon>Eubacteriales</taxon>
        <taxon>Clostridiaceae</taxon>
        <taxon>Clostridium</taxon>
    </lineage>
</organism>
<gene>
    <name evidence="1" type="ORF">bsdE14_25600</name>
</gene>
<evidence type="ECO:0000313" key="2">
    <source>
        <dbReference type="Proteomes" id="UP001208567"/>
    </source>
</evidence>
<dbReference type="Proteomes" id="UP001208567">
    <property type="component" value="Unassembled WGS sequence"/>
</dbReference>
<evidence type="ECO:0008006" key="3">
    <source>
        <dbReference type="Google" id="ProtNLM"/>
    </source>
</evidence>
<comment type="caution">
    <text evidence="1">The sequence shown here is derived from an EMBL/GenBank/DDBJ whole genome shotgun (WGS) entry which is preliminary data.</text>
</comment>
<keyword evidence="2" id="KW-1185">Reference proteome</keyword>
<dbReference type="RefSeq" id="WP_264850429.1">
    <property type="nucleotide sequence ID" value="NZ_BRXR01000001.1"/>
</dbReference>
<protein>
    <recommendedName>
        <fullName evidence="3">Restriction endonuclease type IV Mrr domain-containing protein</fullName>
    </recommendedName>
</protein>
<accession>A0ABQ5N7Z0</accession>
<proteinExistence type="predicted"/>
<name>A0ABQ5N7Z0_9CLOT</name>